<organism evidence="4 5">
    <name type="scientific">Winogradskyella jejuensis</name>
    <dbReference type="NCBI Taxonomy" id="1089305"/>
    <lineage>
        <taxon>Bacteria</taxon>
        <taxon>Pseudomonadati</taxon>
        <taxon>Bacteroidota</taxon>
        <taxon>Flavobacteriia</taxon>
        <taxon>Flavobacteriales</taxon>
        <taxon>Flavobacteriaceae</taxon>
        <taxon>Winogradskyella</taxon>
    </lineage>
</organism>
<dbReference type="InterPro" id="IPR013099">
    <property type="entry name" value="K_chnl_dom"/>
</dbReference>
<accession>A0A1M5SU94</accession>
<evidence type="ECO:0000259" key="3">
    <source>
        <dbReference type="Pfam" id="PF07885"/>
    </source>
</evidence>
<feature type="transmembrane region" description="Helical" evidence="1">
    <location>
        <begin position="530"/>
        <end position="555"/>
    </location>
</feature>
<feature type="transmembrane region" description="Helical" evidence="1">
    <location>
        <begin position="404"/>
        <end position="423"/>
    </location>
</feature>
<keyword evidence="5" id="KW-1185">Reference proteome</keyword>
<dbReference type="SUPFAM" id="SSF81324">
    <property type="entry name" value="Voltage-gated potassium channels"/>
    <property type="match status" value="1"/>
</dbReference>
<protein>
    <submittedName>
        <fullName evidence="4">Ion channel</fullName>
    </submittedName>
</protein>
<reference evidence="5" key="1">
    <citation type="submission" date="2016-11" db="EMBL/GenBank/DDBJ databases">
        <authorList>
            <person name="Varghese N."/>
            <person name="Submissions S."/>
        </authorList>
    </citation>
    <scope>NUCLEOTIDE SEQUENCE [LARGE SCALE GENOMIC DNA]</scope>
    <source>
        <strain evidence="5">DSM 25330</strain>
    </source>
</reference>
<sequence length="601" mass="70471">MKKTILLFILCFSLNSFSQDETSKEYSYSEFFELIKKEKDTIFILKDAIVKYDSIQDKEFLAPDYSISRNANKAYDKERHIVNKAIVLENVQFIVYQDYKADVMSSIHSIVFEKDVTILNSFEFAFSNCIFKKAFKHSNFKYPKFEVFKEKYPAATGSTYIYQSQFLGSCRIINSSTNLEDKNDFGWQFVNNTFGEKCSRIYIGNFLLNFVDFSYNTFNTSYPHYIHIEQLTQAVIENNTFNNGLPQFYCIEIDELIFKDNAFNVPSLINFKATNNVNFIGVNQFKSTTSSLDGFDDYKRSLNQWINFTDISNFDLFNNYNTKEKIQNPTTYQYELDQKSVFYNYFKEKHNTVEANKFYVEIKELESQRIAYEHNLNPTFNTFFKLQINKFLKLFSNYGTEPEGAVVVSIYVILLFALIYLFFPNSWDKHGKNRIMDRYRFFTKYMSKDAGMHDVYLEEQQDELLASEDFKTYMLKAEKHIPKFFIATALPLYRWSVSGTKLSASFLKRVDIMKGTWNELPKSKRVWKSILLVGAFLIAIVYDIFIKILNALMLSINTFTTLGFGEIPIKGLPRYLAIIQGFIGWFMLTIFSVSLISQLLN</sequence>
<dbReference type="AlphaFoldDB" id="A0A1M5SU94"/>
<feature type="transmembrane region" description="Helical" evidence="1">
    <location>
        <begin position="575"/>
        <end position="596"/>
    </location>
</feature>
<keyword evidence="1" id="KW-0472">Membrane</keyword>
<dbReference type="RefSeq" id="WP_073085967.1">
    <property type="nucleotide sequence ID" value="NZ_FQWS01000002.1"/>
</dbReference>
<feature type="signal peptide" evidence="2">
    <location>
        <begin position="1"/>
        <end position="18"/>
    </location>
</feature>
<dbReference type="Pfam" id="PF07885">
    <property type="entry name" value="Ion_trans_2"/>
    <property type="match status" value="1"/>
</dbReference>
<evidence type="ECO:0000256" key="1">
    <source>
        <dbReference type="SAM" id="Phobius"/>
    </source>
</evidence>
<dbReference type="Proteomes" id="UP000184522">
    <property type="component" value="Unassembled WGS sequence"/>
</dbReference>
<proteinExistence type="predicted"/>
<keyword evidence="1" id="KW-1133">Transmembrane helix</keyword>
<dbReference type="EMBL" id="FQWS01000002">
    <property type="protein sequence ID" value="SHH42111.1"/>
    <property type="molecule type" value="Genomic_DNA"/>
</dbReference>
<dbReference type="STRING" id="1089305.SAMN05444148_1974"/>
<keyword evidence="1" id="KW-0812">Transmembrane</keyword>
<feature type="chain" id="PRO_5012861403" evidence="2">
    <location>
        <begin position="19"/>
        <end position="601"/>
    </location>
</feature>
<evidence type="ECO:0000313" key="4">
    <source>
        <dbReference type="EMBL" id="SHH42111.1"/>
    </source>
</evidence>
<gene>
    <name evidence="4" type="ORF">SAMN05444148_1974</name>
</gene>
<keyword evidence="2" id="KW-0732">Signal</keyword>
<evidence type="ECO:0000256" key="2">
    <source>
        <dbReference type="SAM" id="SignalP"/>
    </source>
</evidence>
<dbReference type="OrthoDB" id="840832at2"/>
<name>A0A1M5SU94_9FLAO</name>
<evidence type="ECO:0000313" key="5">
    <source>
        <dbReference type="Proteomes" id="UP000184522"/>
    </source>
</evidence>
<feature type="domain" description="Potassium channel" evidence="3">
    <location>
        <begin position="532"/>
        <end position="597"/>
    </location>
</feature>